<dbReference type="Gene3D" id="1.10.155.10">
    <property type="entry name" value="Chemotaxis receptor methyltransferase CheR, N-terminal domain"/>
    <property type="match status" value="1"/>
</dbReference>
<evidence type="ECO:0000259" key="7">
    <source>
        <dbReference type="PROSITE" id="PS50123"/>
    </source>
</evidence>
<proteinExistence type="predicted"/>
<dbReference type="SUPFAM" id="SSF53335">
    <property type="entry name" value="S-adenosyl-L-methionine-dependent methyltransferases"/>
    <property type="match status" value="1"/>
</dbReference>
<feature type="binding site" evidence="6">
    <location>
        <position position="109"/>
    </location>
    <ligand>
        <name>S-adenosyl-L-methionine</name>
        <dbReference type="ChEBI" id="CHEBI:59789"/>
    </ligand>
</feature>
<dbReference type="SMART" id="SM00138">
    <property type="entry name" value="MeTrc"/>
    <property type="match status" value="1"/>
</dbReference>
<dbReference type="PIRSF" id="PIRSF000410">
    <property type="entry name" value="CheR"/>
    <property type="match status" value="1"/>
</dbReference>
<protein>
    <recommendedName>
        <fullName evidence="5">Chemotaxis protein methyltransferase</fullName>
        <ecNumber evidence="5">2.1.1.80</ecNumber>
    </recommendedName>
</protein>
<evidence type="ECO:0000313" key="8">
    <source>
        <dbReference type="EMBL" id="TCL28048.1"/>
    </source>
</evidence>
<evidence type="ECO:0000256" key="1">
    <source>
        <dbReference type="ARBA" id="ARBA00001541"/>
    </source>
</evidence>
<feature type="binding site" evidence="6">
    <location>
        <begin position="242"/>
        <end position="243"/>
    </location>
    <ligand>
        <name>S-adenosyl-L-methionine</name>
        <dbReference type="ChEBI" id="CHEBI:59789"/>
    </ligand>
</feature>
<dbReference type="InterPro" id="IPR050903">
    <property type="entry name" value="Bact_Chemotaxis_MeTrfase"/>
</dbReference>
<comment type="catalytic activity">
    <reaction evidence="1 5">
        <text>L-glutamyl-[protein] + S-adenosyl-L-methionine = [protein]-L-glutamate 5-O-methyl ester + S-adenosyl-L-homocysteine</text>
        <dbReference type="Rhea" id="RHEA:24452"/>
        <dbReference type="Rhea" id="RHEA-COMP:10208"/>
        <dbReference type="Rhea" id="RHEA-COMP:10311"/>
        <dbReference type="ChEBI" id="CHEBI:29973"/>
        <dbReference type="ChEBI" id="CHEBI:57856"/>
        <dbReference type="ChEBI" id="CHEBI:59789"/>
        <dbReference type="ChEBI" id="CHEBI:82795"/>
        <dbReference type="EC" id="2.1.1.80"/>
    </reaction>
</comment>
<dbReference type="InterPro" id="IPR026024">
    <property type="entry name" value="Chemotaxis_MeTrfase_CheR"/>
</dbReference>
<keyword evidence="2 5" id="KW-0489">Methyltransferase</keyword>
<evidence type="ECO:0000256" key="6">
    <source>
        <dbReference type="PIRSR" id="PIRSR000410-1"/>
    </source>
</evidence>
<keyword evidence="4 5" id="KW-0949">S-adenosyl-L-methionine</keyword>
<dbReference type="InterPro" id="IPR022642">
    <property type="entry name" value="CheR_C"/>
</dbReference>
<evidence type="ECO:0000256" key="3">
    <source>
        <dbReference type="ARBA" id="ARBA00022679"/>
    </source>
</evidence>
<feature type="binding site" evidence="6">
    <location>
        <position position="105"/>
    </location>
    <ligand>
        <name>S-adenosyl-L-methionine</name>
        <dbReference type="ChEBI" id="CHEBI:59789"/>
    </ligand>
</feature>
<dbReference type="PRINTS" id="PR00996">
    <property type="entry name" value="CHERMTFRASE"/>
</dbReference>
<feature type="binding site" evidence="6">
    <location>
        <position position="166"/>
    </location>
    <ligand>
        <name>S-adenosyl-L-methionine</name>
        <dbReference type="ChEBI" id="CHEBI:59789"/>
    </ligand>
</feature>
<sequence>MGCQEPGAGKILSLPQNPDLLSLGDPLGRDLLLTDADFERICQLIYQRAGIVLAANKREMVYGRLAKRLRLHGISHFSEYLERLARQPAAREWEAFTNALTTNLTAFFRESHHFPLLAEHVAGRREPVRIWCAAASTGEEPYSIAMTLMEALGPQQASQARIVASDIDSDALAKARTGVYPLKQVLELDEQRVKRFFLKGSGGREGLARVRPELMNMIDFRQLNLHAPRWDLNGPFDAIFCRNIMIYFDKPSQTRILKRFVSYLKDDGLLFTGHSENFTYLCDDFKLRGHTVYTLAHKPKV</sequence>
<dbReference type="CDD" id="cd02440">
    <property type="entry name" value="AdoMet_MTases"/>
    <property type="match status" value="1"/>
</dbReference>
<evidence type="ECO:0000256" key="2">
    <source>
        <dbReference type="ARBA" id="ARBA00022603"/>
    </source>
</evidence>
<dbReference type="GO" id="GO:0008983">
    <property type="term" value="F:protein-glutamate O-methyltransferase activity"/>
    <property type="evidence" value="ECO:0007669"/>
    <property type="project" value="UniProtKB-EC"/>
</dbReference>
<feature type="binding site" evidence="6">
    <location>
        <position position="140"/>
    </location>
    <ligand>
        <name>S-adenosyl-L-methionine</name>
        <dbReference type="ChEBI" id="CHEBI:59789"/>
    </ligand>
</feature>
<feature type="binding site" evidence="6">
    <location>
        <position position="103"/>
    </location>
    <ligand>
        <name>S-adenosyl-L-methionine</name>
        <dbReference type="ChEBI" id="CHEBI:59789"/>
    </ligand>
</feature>
<dbReference type="InterPro" id="IPR022641">
    <property type="entry name" value="CheR_N"/>
</dbReference>
<dbReference type="PANTHER" id="PTHR24422">
    <property type="entry name" value="CHEMOTAXIS PROTEIN METHYLTRANSFERASE"/>
    <property type="match status" value="1"/>
</dbReference>
<dbReference type="Pfam" id="PF03705">
    <property type="entry name" value="CheR_N"/>
    <property type="match status" value="1"/>
</dbReference>
<feature type="domain" description="CheR-type methyltransferase" evidence="7">
    <location>
        <begin position="26"/>
        <end position="298"/>
    </location>
</feature>
<name>A0A4R1PK93_9GAMM</name>
<reference evidence="8 9" key="1">
    <citation type="submission" date="2019-03" db="EMBL/GenBank/DDBJ databases">
        <title>Genomic Encyclopedia of Type Strains, Phase IV (KMG-IV): sequencing the most valuable type-strain genomes for metagenomic binning, comparative biology and taxonomic classification.</title>
        <authorList>
            <person name="Goeker M."/>
        </authorList>
    </citation>
    <scope>NUCLEOTIDE SEQUENCE [LARGE SCALE GENOMIC DNA]</scope>
    <source>
        <strain evidence="8 9">DSM 2286</strain>
    </source>
</reference>
<dbReference type="InterPro" id="IPR036804">
    <property type="entry name" value="CheR_N_sf"/>
</dbReference>
<dbReference type="Gene3D" id="3.40.50.150">
    <property type="entry name" value="Vaccinia Virus protein VP39"/>
    <property type="match status" value="1"/>
</dbReference>
<accession>A0A4R1PK93</accession>
<dbReference type="Pfam" id="PF01739">
    <property type="entry name" value="CheR"/>
    <property type="match status" value="1"/>
</dbReference>
<dbReference type="GO" id="GO:0032259">
    <property type="term" value="P:methylation"/>
    <property type="evidence" value="ECO:0007669"/>
    <property type="project" value="UniProtKB-KW"/>
</dbReference>
<evidence type="ECO:0000256" key="4">
    <source>
        <dbReference type="ARBA" id="ARBA00022691"/>
    </source>
</evidence>
<organism evidence="8 9">
    <name type="scientific">Azotobacter chroococcum</name>
    <dbReference type="NCBI Taxonomy" id="353"/>
    <lineage>
        <taxon>Bacteria</taxon>
        <taxon>Pseudomonadati</taxon>
        <taxon>Pseudomonadota</taxon>
        <taxon>Gammaproteobacteria</taxon>
        <taxon>Pseudomonadales</taxon>
        <taxon>Pseudomonadaceae</taxon>
        <taxon>Azotobacter</taxon>
    </lineage>
</organism>
<feature type="binding site" evidence="6">
    <location>
        <begin position="224"/>
        <end position="225"/>
    </location>
    <ligand>
        <name>S-adenosyl-L-methionine</name>
        <dbReference type="ChEBI" id="CHEBI:59789"/>
    </ligand>
</feature>
<evidence type="ECO:0000313" key="9">
    <source>
        <dbReference type="Proteomes" id="UP000295169"/>
    </source>
</evidence>
<dbReference type="InterPro" id="IPR029063">
    <property type="entry name" value="SAM-dependent_MTases_sf"/>
</dbReference>
<comment type="function">
    <text evidence="5">Methylation of the membrane-bound methyl-accepting chemotaxis proteins (MCP) to form gamma-glutamyl methyl ester residues in MCP.</text>
</comment>
<dbReference type="EMBL" id="SMMU01000023">
    <property type="protein sequence ID" value="TCL28048.1"/>
    <property type="molecule type" value="Genomic_DNA"/>
</dbReference>
<evidence type="ECO:0000256" key="5">
    <source>
        <dbReference type="PIRNR" id="PIRNR000410"/>
    </source>
</evidence>
<gene>
    <name evidence="8" type="ORF">EV691_1233</name>
</gene>
<dbReference type="EC" id="2.1.1.80" evidence="5"/>
<dbReference type="SUPFAM" id="SSF47757">
    <property type="entry name" value="Chemotaxis receptor methyltransferase CheR, N-terminal domain"/>
    <property type="match status" value="1"/>
</dbReference>
<dbReference type="InterPro" id="IPR000780">
    <property type="entry name" value="CheR_MeTrfase"/>
</dbReference>
<dbReference type="PROSITE" id="PS50123">
    <property type="entry name" value="CHER"/>
    <property type="match status" value="1"/>
</dbReference>
<dbReference type="Proteomes" id="UP000295169">
    <property type="component" value="Unassembled WGS sequence"/>
</dbReference>
<dbReference type="PANTHER" id="PTHR24422:SF19">
    <property type="entry name" value="CHEMOTAXIS PROTEIN METHYLTRANSFERASE"/>
    <property type="match status" value="1"/>
</dbReference>
<dbReference type="AlphaFoldDB" id="A0A4R1PK93"/>
<keyword evidence="3 5" id="KW-0808">Transferase</keyword>
<comment type="caution">
    <text evidence="8">The sequence shown here is derived from an EMBL/GenBank/DDBJ whole genome shotgun (WGS) entry which is preliminary data.</text>
</comment>